<proteinExistence type="predicted"/>
<gene>
    <name evidence="1" type="ORF">METZ01_LOCUS76974</name>
</gene>
<accession>A0A381U7C2</accession>
<dbReference type="AlphaFoldDB" id="A0A381U7C2"/>
<evidence type="ECO:0000313" key="1">
    <source>
        <dbReference type="EMBL" id="SVA24120.1"/>
    </source>
</evidence>
<dbReference type="EMBL" id="UINC01005877">
    <property type="protein sequence ID" value="SVA24120.1"/>
    <property type="molecule type" value="Genomic_DNA"/>
</dbReference>
<name>A0A381U7C2_9ZZZZ</name>
<reference evidence="1" key="1">
    <citation type="submission" date="2018-05" db="EMBL/GenBank/DDBJ databases">
        <authorList>
            <person name="Lanie J.A."/>
            <person name="Ng W.-L."/>
            <person name="Kazmierczak K.M."/>
            <person name="Andrzejewski T.M."/>
            <person name="Davidsen T.M."/>
            <person name="Wayne K.J."/>
            <person name="Tettelin H."/>
            <person name="Glass J.I."/>
            <person name="Rusch D."/>
            <person name="Podicherti R."/>
            <person name="Tsui H.-C.T."/>
            <person name="Winkler M.E."/>
        </authorList>
    </citation>
    <scope>NUCLEOTIDE SEQUENCE</scope>
</reference>
<protein>
    <submittedName>
        <fullName evidence="1">Uncharacterized protein</fullName>
    </submittedName>
</protein>
<sequence>MRKKLIRYTGSLLFLVSLLHAQSVKLVPDPGFVPYATYYISSIDLATGASDVQFFGFRMAEESGDYTSKEVWASLEFEVSLLSRSLGITEPTTVIKMQTAPFKMEADVRISNTSLSVQTTSLFDMAVPPNEISLSLRLFESIDIGQFEDLLSAVVTTGKLADGNYTFRVLVRSGTSSDEGSLIVSDEVIETIVVTTPTSLNLLGPGGALADTSQNVIFSSYPIFQWETEPCPGCESFIRVAKFDSESHSSPEEAIQDVTILPMDQTKGWEPAGLATNFQYPLSDAIDLEPGEMYVWQVQKKLPTTEGTDAFTSPIFAFKLADLTETPTTGFDVMHPVLQQLMELMGEGQFNAYFGPDGDLNGFDPAGTYVINGMEVSVDEIFKVLRQFSEGSSSIISISVQ</sequence>
<organism evidence="1">
    <name type="scientific">marine metagenome</name>
    <dbReference type="NCBI Taxonomy" id="408172"/>
    <lineage>
        <taxon>unclassified sequences</taxon>
        <taxon>metagenomes</taxon>
        <taxon>ecological metagenomes</taxon>
    </lineage>
</organism>